<dbReference type="Proteomes" id="UP000502297">
    <property type="component" value="Chromosome"/>
</dbReference>
<feature type="domain" description="NAD-dependent epimerase/dehydratase" evidence="2">
    <location>
        <begin position="9"/>
        <end position="252"/>
    </location>
</feature>
<name>A0A6G8RY16_9GAMM</name>
<evidence type="ECO:0000313" key="4">
    <source>
        <dbReference type="Proteomes" id="UP000502297"/>
    </source>
</evidence>
<dbReference type="KEGG" id="asha:G8E00_12820"/>
<dbReference type="PANTHER" id="PTHR10366:SF852">
    <property type="entry name" value="CINNAMOYL-COA REDUCTASE CAD2"/>
    <property type="match status" value="1"/>
</dbReference>
<protein>
    <submittedName>
        <fullName evidence="3">Aldehyde reductase</fullName>
    </submittedName>
</protein>
<dbReference type="CDD" id="cd05227">
    <property type="entry name" value="AR_SDR_e"/>
    <property type="match status" value="1"/>
</dbReference>
<dbReference type="RefSeq" id="WP_166225150.1">
    <property type="nucleotide sequence ID" value="NZ_CP049801.1"/>
</dbReference>
<dbReference type="EMBL" id="CP049801">
    <property type="protein sequence ID" value="QIO06761.1"/>
    <property type="molecule type" value="Genomic_DNA"/>
</dbReference>
<dbReference type="FunFam" id="3.40.50.720:FF:000336">
    <property type="entry name" value="Aldehyde reductase"/>
    <property type="match status" value="1"/>
</dbReference>
<dbReference type="InterPro" id="IPR050425">
    <property type="entry name" value="NAD(P)_dehydrat-like"/>
</dbReference>
<gene>
    <name evidence="3" type="ORF">G8E00_12820</name>
</gene>
<keyword evidence="4" id="KW-1185">Reference proteome</keyword>
<evidence type="ECO:0000256" key="1">
    <source>
        <dbReference type="ARBA" id="ARBA00023002"/>
    </source>
</evidence>
<accession>A0A6G8RY16</accession>
<dbReference type="Gene3D" id="3.40.50.720">
    <property type="entry name" value="NAD(P)-binding Rossmann-like Domain"/>
    <property type="match status" value="1"/>
</dbReference>
<organism evidence="3 4">
    <name type="scientific">Acinetobacter shaoyimingii</name>
    <dbReference type="NCBI Taxonomy" id="2715164"/>
    <lineage>
        <taxon>Bacteria</taxon>
        <taxon>Pseudomonadati</taxon>
        <taxon>Pseudomonadota</taxon>
        <taxon>Gammaproteobacteria</taxon>
        <taxon>Moraxellales</taxon>
        <taxon>Moraxellaceae</taxon>
        <taxon>Acinetobacter</taxon>
    </lineage>
</organism>
<evidence type="ECO:0000259" key="2">
    <source>
        <dbReference type="Pfam" id="PF01370"/>
    </source>
</evidence>
<dbReference type="Pfam" id="PF01370">
    <property type="entry name" value="Epimerase"/>
    <property type="match status" value="1"/>
</dbReference>
<reference evidence="3 4" key="1">
    <citation type="submission" date="2020-03" db="EMBL/GenBank/DDBJ databases">
        <authorList>
            <person name="Zhu W."/>
        </authorList>
    </citation>
    <scope>NUCLEOTIDE SEQUENCE [LARGE SCALE GENOMIC DNA]</scope>
    <source>
        <strain evidence="3 4">323-1</strain>
    </source>
</reference>
<dbReference type="GO" id="GO:0016616">
    <property type="term" value="F:oxidoreductase activity, acting on the CH-OH group of donors, NAD or NADP as acceptor"/>
    <property type="evidence" value="ECO:0007669"/>
    <property type="project" value="TreeGrafter"/>
</dbReference>
<dbReference type="InterPro" id="IPR036291">
    <property type="entry name" value="NAD(P)-bd_dom_sf"/>
</dbReference>
<dbReference type="PANTHER" id="PTHR10366">
    <property type="entry name" value="NAD DEPENDENT EPIMERASE/DEHYDRATASE"/>
    <property type="match status" value="1"/>
</dbReference>
<dbReference type="AlphaFoldDB" id="A0A6G8RY16"/>
<keyword evidence="1" id="KW-0560">Oxidoreductase</keyword>
<evidence type="ECO:0000313" key="3">
    <source>
        <dbReference type="EMBL" id="QIO06761.1"/>
    </source>
</evidence>
<dbReference type="SUPFAM" id="SSF51735">
    <property type="entry name" value="NAD(P)-binding Rossmann-fold domains"/>
    <property type="match status" value="1"/>
</dbReference>
<sequence length="353" mass="39351">MNKTTEHPILVTGATGYIAGWVIRQLLEQGLTVHATVRDLNKTKSFQHLQDIAEKNSGKLRLFQADLLNKNAFDEAMQGCEIVIHMASPFLVTNFKDPIKELIDPAIKGTENVLNSVNRTSTVKRVVVTSSIASTYGDAIDALKVPNNTLDESYWNTSSSAKHQPYYYSKVAAERKAWEMQIAQSRWDLVCVNPALVVGPSLTPMTKSGSVEVLQQFGSGVTRFGVPKIWSALVDVRDVADAHLKAALLPNAKGRYIISSKSLTLLEMGKVLTRHFGKKYPFPRMNTPKFLVKIVAPFIGHSRKYVELNVGYPLHFNAQKSIKELGINYRDVETSLVEHFQQLIDDGIVKKRG</sequence>
<proteinExistence type="predicted"/>
<dbReference type="InterPro" id="IPR001509">
    <property type="entry name" value="Epimerase_deHydtase"/>
</dbReference>